<gene>
    <name evidence="2" type="ORF">QTG54_005055</name>
</gene>
<reference evidence="2" key="1">
    <citation type="submission" date="2023-06" db="EMBL/GenBank/DDBJ databases">
        <title>Survivors Of The Sea: Transcriptome response of Skeletonema marinoi to long-term dormancy.</title>
        <authorList>
            <person name="Pinder M.I.M."/>
            <person name="Kourtchenko O."/>
            <person name="Robertson E.K."/>
            <person name="Larsson T."/>
            <person name="Maumus F."/>
            <person name="Osuna-Cruz C.M."/>
            <person name="Vancaester E."/>
            <person name="Stenow R."/>
            <person name="Vandepoele K."/>
            <person name="Ploug H."/>
            <person name="Bruchert V."/>
            <person name="Godhe A."/>
            <person name="Topel M."/>
        </authorList>
    </citation>
    <scope>NUCLEOTIDE SEQUENCE</scope>
    <source>
        <strain evidence="2">R05AC</strain>
    </source>
</reference>
<dbReference type="InterPro" id="IPR029068">
    <property type="entry name" value="Glyas_Bleomycin-R_OHBP_Dase"/>
</dbReference>
<accession>A0AAD9DER5</accession>
<dbReference type="PANTHER" id="PTHR40280:SF1">
    <property type="entry name" value="VOC DOMAIN-CONTAINING PROTEIN"/>
    <property type="match status" value="1"/>
</dbReference>
<keyword evidence="3" id="KW-1185">Reference proteome</keyword>
<dbReference type="PANTHER" id="PTHR40280">
    <property type="entry name" value="BLR6907 PROTEIN"/>
    <property type="match status" value="1"/>
</dbReference>
<dbReference type="SUPFAM" id="SSF54593">
    <property type="entry name" value="Glyoxalase/Bleomycin resistance protein/Dihydroxybiphenyl dioxygenase"/>
    <property type="match status" value="1"/>
</dbReference>
<feature type="compositionally biased region" description="Polar residues" evidence="1">
    <location>
        <begin position="471"/>
        <end position="483"/>
    </location>
</feature>
<evidence type="ECO:0008006" key="4">
    <source>
        <dbReference type="Google" id="ProtNLM"/>
    </source>
</evidence>
<dbReference type="Proteomes" id="UP001224775">
    <property type="component" value="Unassembled WGS sequence"/>
</dbReference>
<comment type="caution">
    <text evidence="2">The sequence shown here is derived from an EMBL/GenBank/DDBJ whole genome shotgun (WGS) entry which is preliminary data.</text>
</comment>
<organism evidence="2 3">
    <name type="scientific">Skeletonema marinoi</name>
    <dbReference type="NCBI Taxonomy" id="267567"/>
    <lineage>
        <taxon>Eukaryota</taxon>
        <taxon>Sar</taxon>
        <taxon>Stramenopiles</taxon>
        <taxon>Ochrophyta</taxon>
        <taxon>Bacillariophyta</taxon>
        <taxon>Coscinodiscophyceae</taxon>
        <taxon>Thalassiosirophycidae</taxon>
        <taxon>Thalassiosirales</taxon>
        <taxon>Skeletonemataceae</taxon>
        <taxon>Skeletonema</taxon>
        <taxon>Skeletonema marinoi-dohrnii complex</taxon>
    </lineage>
</organism>
<evidence type="ECO:0000313" key="2">
    <source>
        <dbReference type="EMBL" id="KAK1744522.1"/>
    </source>
</evidence>
<feature type="compositionally biased region" description="Basic and acidic residues" evidence="1">
    <location>
        <begin position="430"/>
        <end position="444"/>
    </location>
</feature>
<dbReference type="EMBL" id="JATAAI010000007">
    <property type="protein sequence ID" value="KAK1744522.1"/>
    <property type="molecule type" value="Genomic_DNA"/>
</dbReference>
<sequence length="494" mass="55332">MVATKLPCSLQSFPPNILLTLVIILLLGGGENYLPRAASFVLPSAPSKSPSAHPNKMLMSSTSQSSATEAVAPATLGPTALRTLVQNASIESQHCLDLNGIVWLEHLNLVVGDMGLALKFYVDFLGLSRDSNPKHVNMGQQQFHLAATDDPPQRITGSIGLTVPSLQKIKGRIERSKSDLQGTLFAIDKESDKVMTITCPWGNIFHLYDISLDDDHATESNTQSPHKMVNMHAEGAQPIARFYEDVMKCNQVMTKTIDDSGNECAIIGVGPGVHFAFVESSELTTESLDMQEGVHACIYISNFESTYHELKDRGLIWTNPRFTHLDSCDTWEEACSSRTLRFKDVLDVKTGEKVLELEHETRPMRHGQYLKIYHQWASVDTTSFGDDSNATMLVSPTSTDRHLSTPFFFLSEYVSSRVVNDAIASMWSLRKEPSEQSREEHRSTQDANTVARKRKRAQQSQEERRRHRSHTAPQQTRVSQQQTSLYNYLRSLQH</sequence>
<feature type="region of interest" description="Disordered" evidence="1">
    <location>
        <begin position="430"/>
        <end position="483"/>
    </location>
</feature>
<proteinExistence type="predicted"/>
<evidence type="ECO:0000256" key="1">
    <source>
        <dbReference type="SAM" id="MobiDB-lite"/>
    </source>
</evidence>
<evidence type="ECO:0000313" key="3">
    <source>
        <dbReference type="Proteomes" id="UP001224775"/>
    </source>
</evidence>
<dbReference type="Gene3D" id="3.10.180.10">
    <property type="entry name" value="2,3-Dihydroxybiphenyl 1,2-Dioxygenase, domain 1"/>
    <property type="match status" value="1"/>
</dbReference>
<dbReference type="CDD" id="cd06587">
    <property type="entry name" value="VOC"/>
    <property type="match status" value="1"/>
</dbReference>
<name>A0AAD9DER5_9STRA</name>
<dbReference type="AlphaFoldDB" id="A0AAD9DER5"/>
<protein>
    <recommendedName>
        <fullName evidence="4">VOC domain-containing protein</fullName>
    </recommendedName>
</protein>